<dbReference type="AlphaFoldDB" id="M3ECD2"/>
<name>M3ECD2_9ACTN</name>
<proteinExistence type="predicted"/>
<sequence>MYAATPLFGNGGRNPLVGPCHGPVGEQAQYAVTVVSPAVPAAMVSST</sequence>
<evidence type="ECO:0000313" key="2">
    <source>
        <dbReference type="Proteomes" id="UP000030760"/>
    </source>
</evidence>
<evidence type="ECO:0000313" key="1">
    <source>
        <dbReference type="EMBL" id="EMF53856.1"/>
    </source>
</evidence>
<accession>M3ECD2</accession>
<reference evidence="2" key="1">
    <citation type="journal article" date="2013" name="Genome Announc.">
        <title>Draft Genome Sequence of Streptomyces bottropensis ATCC 25435, a Bottromycin-Producing Actinomycete.</title>
        <authorList>
            <person name="Zhang H."/>
            <person name="Zhou W."/>
            <person name="Zhuang Y."/>
            <person name="Liang X."/>
            <person name="Liu T."/>
        </authorList>
    </citation>
    <scope>NUCLEOTIDE SEQUENCE [LARGE SCALE GENOMIC DNA]</scope>
    <source>
        <strain evidence="2">ATCC 25435</strain>
    </source>
</reference>
<gene>
    <name evidence="1" type="ORF">SBD_5400</name>
</gene>
<protein>
    <submittedName>
        <fullName evidence="1">Uncharacterized protein</fullName>
    </submittedName>
</protein>
<dbReference type="EMBL" id="KB405089">
    <property type="protein sequence ID" value="EMF53856.1"/>
    <property type="molecule type" value="Genomic_DNA"/>
</dbReference>
<dbReference type="Proteomes" id="UP000030760">
    <property type="component" value="Unassembled WGS sequence"/>
</dbReference>
<organism evidence="1 2">
    <name type="scientific">Streptomyces bottropensis ATCC 25435</name>
    <dbReference type="NCBI Taxonomy" id="1054862"/>
    <lineage>
        <taxon>Bacteria</taxon>
        <taxon>Bacillati</taxon>
        <taxon>Actinomycetota</taxon>
        <taxon>Actinomycetes</taxon>
        <taxon>Kitasatosporales</taxon>
        <taxon>Streptomycetaceae</taxon>
        <taxon>Streptomyces</taxon>
    </lineage>
</organism>